<dbReference type="AlphaFoldDB" id="A0AAW1CM98"/>
<feature type="compositionally biased region" description="Low complexity" evidence="1">
    <location>
        <begin position="56"/>
        <end position="80"/>
    </location>
</feature>
<name>A0AAW1CM98_9HEMI</name>
<dbReference type="Proteomes" id="UP001461498">
    <property type="component" value="Unassembled WGS sequence"/>
</dbReference>
<gene>
    <name evidence="2" type="ORF">O3M35_004716</name>
</gene>
<evidence type="ECO:0000313" key="3">
    <source>
        <dbReference type="Proteomes" id="UP001461498"/>
    </source>
</evidence>
<feature type="compositionally biased region" description="Polar residues" evidence="1">
    <location>
        <begin position="95"/>
        <end position="108"/>
    </location>
</feature>
<feature type="compositionally biased region" description="Low complexity" evidence="1">
    <location>
        <begin position="12"/>
        <end position="21"/>
    </location>
</feature>
<feature type="compositionally biased region" description="Acidic residues" evidence="1">
    <location>
        <begin position="1"/>
        <end position="11"/>
    </location>
</feature>
<organism evidence="2 3">
    <name type="scientific">Rhynocoris fuscipes</name>
    <dbReference type="NCBI Taxonomy" id="488301"/>
    <lineage>
        <taxon>Eukaryota</taxon>
        <taxon>Metazoa</taxon>
        <taxon>Ecdysozoa</taxon>
        <taxon>Arthropoda</taxon>
        <taxon>Hexapoda</taxon>
        <taxon>Insecta</taxon>
        <taxon>Pterygota</taxon>
        <taxon>Neoptera</taxon>
        <taxon>Paraneoptera</taxon>
        <taxon>Hemiptera</taxon>
        <taxon>Heteroptera</taxon>
        <taxon>Panheteroptera</taxon>
        <taxon>Cimicomorpha</taxon>
        <taxon>Reduviidae</taxon>
        <taxon>Harpactorinae</taxon>
        <taxon>Harpactorini</taxon>
        <taxon>Rhynocoris</taxon>
    </lineage>
</organism>
<protein>
    <submittedName>
        <fullName evidence="2">Uncharacterized protein</fullName>
    </submittedName>
</protein>
<accession>A0AAW1CM98</accession>
<feature type="compositionally biased region" description="Low complexity" evidence="1">
    <location>
        <begin position="33"/>
        <end position="45"/>
    </location>
</feature>
<evidence type="ECO:0000313" key="2">
    <source>
        <dbReference type="EMBL" id="KAK9497385.1"/>
    </source>
</evidence>
<proteinExistence type="predicted"/>
<sequence length="108" mass="11670">MFEYPSEESLSEEVSTTAPSPVSSPPAIPLVGSTLSSYTPSKSSTNDTFELGVTRTTSATTTSQQSSQQQNSETNSSDNTAETPDYFKPVDTDNEITWSQENTSDILF</sequence>
<comment type="caution">
    <text evidence="2">The sequence shown here is derived from an EMBL/GenBank/DDBJ whole genome shotgun (WGS) entry which is preliminary data.</text>
</comment>
<feature type="region of interest" description="Disordered" evidence="1">
    <location>
        <begin position="1"/>
        <end position="108"/>
    </location>
</feature>
<reference evidence="2 3" key="1">
    <citation type="submission" date="2022-12" db="EMBL/GenBank/DDBJ databases">
        <title>Chromosome-level genome assembly of true bugs.</title>
        <authorList>
            <person name="Ma L."/>
            <person name="Li H."/>
        </authorList>
    </citation>
    <scope>NUCLEOTIDE SEQUENCE [LARGE SCALE GENOMIC DNA]</scope>
    <source>
        <strain evidence="2">Lab_2022b</strain>
    </source>
</reference>
<dbReference type="EMBL" id="JAPXFL010000015">
    <property type="protein sequence ID" value="KAK9497385.1"/>
    <property type="molecule type" value="Genomic_DNA"/>
</dbReference>
<keyword evidence="3" id="KW-1185">Reference proteome</keyword>
<evidence type="ECO:0000256" key="1">
    <source>
        <dbReference type="SAM" id="MobiDB-lite"/>
    </source>
</evidence>